<protein>
    <submittedName>
        <fullName evidence="4">AarF/ABC1/UbiB kinase family protein</fullName>
    </submittedName>
</protein>
<feature type="transmembrane region" description="Helical" evidence="2">
    <location>
        <begin position="491"/>
        <end position="513"/>
    </location>
</feature>
<dbReference type="GO" id="GO:0004672">
    <property type="term" value="F:protein kinase activity"/>
    <property type="evidence" value="ECO:0007669"/>
    <property type="project" value="InterPro"/>
</dbReference>
<dbReference type="RefSeq" id="WP_154540321.1">
    <property type="nucleotide sequence ID" value="NZ_JAXDSU010000072.1"/>
</dbReference>
<evidence type="ECO:0000256" key="2">
    <source>
        <dbReference type="SAM" id="Phobius"/>
    </source>
</evidence>
<feature type="transmembrane region" description="Helical" evidence="2">
    <location>
        <begin position="520"/>
        <end position="541"/>
    </location>
</feature>
<dbReference type="GO" id="GO:0005524">
    <property type="term" value="F:ATP binding"/>
    <property type="evidence" value="ECO:0007669"/>
    <property type="project" value="InterPro"/>
</dbReference>
<evidence type="ECO:0000313" key="4">
    <source>
        <dbReference type="EMBL" id="MSS77807.1"/>
    </source>
</evidence>
<evidence type="ECO:0000256" key="1">
    <source>
        <dbReference type="ARBA" id="ARBA00009670"/>
    </source>
</evidence>
<proteinExistence type="inferred from homology"/>
<comment type="caution">
    <text evidence="4">The sequence shown here is derived from an EMBL/GenBank/DDBJ whole genome shotgun (WGS) entry which is preliminary data.</text>
</comment>
<dbReference type="InterPro" id="IPR050154">
    <property type="entry name" value="UbiB_kinase"/>
</dbReference>
<evidence type="ECO:0000259" key="3">
    <source>
        <dbReference type="SMART" id="SM00220"/>
    </source>
</evidence>
<sequence length="545" mass="63837">MGYKKRKIDIIREFLNLNLLIDAREVFKKKTDKTQKDIEREHRFGKNLRTLFEDLGPVFIKFGQLLSTRRDIFSENIINELEKLQDEVKEENYDHIKEVIEDEFGKKIEEIYDEFDKKPLATGSIAQTHLAYLKVGSARKKVVVKVQRKDIDKRVRIDLEIITDLYKRLERRLEGIKSFNLGEIIEEFKISLNKEIDFNIEKENIKKYRALNTRDDDLKAPDVYEDYCRGKVITMEYIEGESVRSIYNKRSDIRKKIGEDIIKAYVNQMFSYGYFHADPHPGNIFVNDKLEIYLLDFGIVASLSENYRYQIMKVFLGASFNEVKMITDAIIGMGLLEFDSKQISDFEKRIQRLLDKYMVISLNQIKLADLINDFYTLLVDYSIKIPSELTNFAKTIFTLEGLIEKLVYKESFIELALPIAKKMVFKLINPKIVSDRLRPKLYDIYSLIKEFPQSSLNILRQLSNGDFRLINQKSIEEKKSYENVENKKSQALIFMGLSMIISTTIISLIILGYKTRSMEAFLILVLSISLVMACGILINIFRREN</sequence>
<name>A0A6N7VVE2_9FIRM</name>
<dbReference type="EMBL" id="VULQ01000005">
    <property type="protein sequence ID" value="MSS77807.1"/>
    <property type="molecule type" value="Genomic_DNA"/>
</dbReference>
<dbReference type="Gene3D" id="1.10.510.10">
    <property type="entry name" value="Transferase(Phosphotransferase) domain 1"/>
    <property type="match status" value="1"/>
</dbReference>
<keyword evidence="5" id="KW-1185">Reference proteome</keyword>
<feature type="domain" description="Protein kinase" evidence="3">
    <location>
        <begin position="114"/>
        <end position="413"/>
    </location>
</feature>
<dbReference type="InterPro" id="IPR011009">
    <property type="entry name" value="Kinase-like_dom_sf"/>
</dbReference>
<dbReference type="PANTHER" id="PTHR10566:SF113">
    <property type="entry name" value="PROTEIN ACTIVITY OF BC1 COMPLEX KINASE 7, CHLOROPLASTIC"/>
    <property type="match status" value="1"/>
</dbReference>
<comment type="similarity">
    <text evidence="1">Belongs to the protein kinase superfamily. ADCK protein kinase family.</text>
</comment>
<gene>
    <name evidence="4" type="ORF">FYJ26_05165</name>
</gene>
<reference evidence="4 5" key="1">
    <citation type="submission" date="2019-08" db="EMBL/GenBank/DDBJ databases">
        <title>In-depth cultivation of the pig gut microbiome towards novel bacterial diversity and tailored functional studies.</title>
        <authorList>
            <person name="Wylensek D."/>
            <person name="Hitch T.C.A."/>
            <person name="Clavel T."/>
        </authorList>
    </citation>
    <scope>NUCLEOTIDE SEQUENCE [LARGE SCALE GENOMIC DNA]</scope>
    <source>
        <strain evidence="4 5">WCA-380-WT-2B</strain>
    </source>
</reference>
<keyword evidence="2" id="KW-0472">Membrane</keyword>
<keyword evidence="4" id="KW-0418">Kinase</keyword>
<dbReference type="SMART" id="SM00220">
    <property type="entry name" value="S_TKc"/>
    <property type="match status" value="1"/>
</dbReference>
<dbReference type="Proteomes" id="UP000441925">
    <property type="component" value="Unassembled WGS sequence"/>
</dbReference>
<dbReference type="Pfam" id="PF03109">
    <property type="entry name" value="ABC1"/>
    <property type="match status" value="1"/>
</dbReference>
<dbReference type="AlphaFoldDB" id="A0A6N7VVE2"/>
<dbReference type="SUPFAM" id="SSF56112">
    <property type="entry name" value="Protein kinase-like (PK-like)"/>
    <property type="match status" value="1"/>
</dbReference>
<keyword evidence="2" id="KW-1133">Transmembrane helix</keyword>
<dbReference type="InterPro" id="IPR004147">
    <property type="entry name" value="ABC1_dom"/>
</dbReference>
<accession>A0A6N7VVE2</accession>
<dbReference type="InterPro" id="IPR000719">
    <property type="entry name" value="Prot_kinase_dom"/>
</dbReference>
<dbReference type="PANTHER" id="PTHR10566">
    <property type="entry name" value="CHAPERONE-ACTIVITY OF BC1 COMPLEX CABC1 -RELATED"/>
    <property type="match status" value="1"/>
</dbReference>
<keyword evidence="2" id="KW-0812">Transmembrane</keyword>
<organism evidence="4 5">
    <name type="scientific">Anaerococcus porci</name>
    <dbReference type="NCBI Taxonomy" id="2652269"/>
    <lineage>
        <taxon>Bacteria</taxon>
        <taxon>Bacillati</taxon>
        <taxon>Bacillota</taxon>
        <taxon>Tissierellia</taxon>
        <taxon>Tissierellales</taxon>
        <taxon>Peptoniphilaceae</taxon>
        <taxon>Anaerococcus</taxon>
    </lineage>
</organism>
<evidence type="ECO:0000313" key="5">
    <source>
        <dbReference type="Proteomes" id="UP000441925"/>
    </source>
</evidence>
<keyword evidence="4" id="KW-0808">Transferase</keyword>
<dbReference type="CDD" id="cd05121">
    <property type="entry name" value="ABC1_ADCK3-like"/>
    <property type="match status" value="1"/>
</dbReference>